<accession>B6FYN2</accession>
<reference evidence="1 2" key="2">
    <citation type="submission" date="2008-10" db="EMBL/GenBank/DDBJ databases">
        <title>Draft genome sequence of Clostridium hiranonis (DSM 13275).</title>
        <authorList>
            <person name="Sudarsanam P."/>
            <person name="Ley R."/>
            <person name="Guruge J."/>
            <person name="Turnbaugh P.J."/>
            <person name="Mahowald M."/>
            <person name="Liep D."/>
            <person name="Gordon J."/>
        </authorList>
    </citation>
    <scope>NUCLEOTIDE SEQUENCE [LARGE SCALE GENOMIC DNA]</scope>
    <source>
        <strain evidence="1 2">DSM 13275</strain>
    </source>
</reference>
<dbReference type="SUPFAM" id="SSF56784">
    <property type="entry name" value="HAD-like"/>
    <property type="match status" value="1"/>
</dbReference>
<gene>
    <name evidence="1" type="ORF">CLOHIR_00985</name>
</gene>
<dbReference type="SFLD" id="SFLDG01140">
    <property type="entry name" value="C2.B:_Phosphomannomutase_and_P"/>
    <property type="match status" value="1"/>
</dbReference>
<dbReference type="AlphaFoldDB" id="B6FYN2"/>
<dbReference type="InterPro" id="IPR036412">
    <property type="entry name" value="HAD-like_sf"/>
</dbReference>
<evidence type="ECO:0000313" key="2">
    <source>
        <dbReference type="Proteomes" id="UP000003178"/>
    </source>
</evidence>
<protein>
    <submittedName>
        <fullName evidence="1">Cof-like hydrolase</fullName>
    </submittedName>
</protein>
<reference evidence="1 2" key="1">
    <citation type="submission" date="2008-09" db="EMBL/GenBank/DDBJ databases">
        <authorList>
            <person name="Fulton L."/>
            <person name="Clifton S."/>
            <person name="Fulton B."/>
            <person name="Xu J."/>
            <person name="Minx P."/>
            <person name="Pepin K.H."/>
            <person name="Johnson M."/>
            <person name="Thiruvilangam P."/>
            <person name="Bhonagiri V."/>
            <person name="Nash W.E."/>
            <person name="Mardis E.R."/>
            <person name="Wilson R.K."/>
        </authorList>
    </citation>
    <scope>NUCLEOTIDE SEQUENCE [LARGE SCALE GENOMIC DNA]</scope>
    <source>
        <strain evidence="1 2">DSM 13275</strain>
    </source>
</reference>
<keyword evidence="1" id="KW-0378">Hydrolase</keyword>
<dbReference type="HOGENOM" id="CLU_044146_5_1_9"/>
<comment type="caution">
    <text evidence="1">The sequence shown here is derived from an EMBL/GenBank/DDBJ whole genome shotgun (WGS) entry which is preliminary data.</text>
</comment>
<dbReference type="InterPro" id="IPR023214">
    <property type="entry name" value="HAD_sf"/>
</dbReference>
<proteinExistence type="predicted"/>
<dbReference type="STRING" id="500633.CLOHIR_00985"/>
<dbReference type="Gene3D" id="3.40.50.1000">
    <property type="entry name" value="HAD superfamily/HAD-like"/>
    <property type="match status" value="1"/>
</dbReference>
<sequence length="287" mass="33034">MKTKILENFIKVGYIIKRLKIKRGYSMIKLIATDLDGTLLDNNGELNEEFNHVFNELYKKGVTFMAASGRQYPSLETLFESVKDKMMFIAENGTFAVNKGEELLCDPMDKKNVEDIIDFTRAAENKEILLNTKYTAYTECKDEEFLKMLDIYCSSVTVVDDLKDVKEDVLKTAIYDDRPISEHCQDYFDKFGDYMTVCTSGPHWLDIMEKGVTKGKALEHIKERYGLKSEEIMIFGDQMNDLELIECGYYSYAMENAIDALKEKARFIAGKNSENGVLEKIKEVFNI</sequence>
<dbReference type="CDD" id="cd07518">
    <property type="entry name" value="HAD_YbiV-Like"/>
    <property type="match status" value="1"/>
</dbReference>
<dbReference type="GO" id="GO:0016791">
    <property type="term" value="F:phosphatase activity"/>
    <property type="evidence" value="ECO:0007669"/>
    <property type="project" value="UniProtKB-ARBA"/>
</dbReference>
<evidence type="ECO:0000313" key="1">
    <source>
        <dbReference type="EMBL" id="EEA85388.1"/>
    </source>
</evidence>
<dbReference type="GO" id="GO:0005829">
    <property type="term" value="C:cytosol"/>
    <property type="evidence" value="ECO:0007669"/>
    <property type="project" value="TreeGrafter"/>
</dbReference>
<dbReference type="PANTHER" id="PTHR10000:SF8">
    <property type="entry name" value="HAD SUPERFAMILY HYDROLASE-LIKE, TYPE 3"/>
    <property type="match status" value="1"/>
</dbReference>
<dbReference type="EMBL" id="ABWP01000044">
    <property type="protein sequence ID" value="EEA85388.1"/>
    <property type="molecule type" value="Genomic_DNA"/>
</dbReference>
<organism evidence="1 2">
    <name type="scientific">Peptacetobacter hiranonis (strain DSM 13275 / JCM 10541 / KCTC 15199 / TO-931)</name>
    <name type="common">Clostridium hiranonis</name>
    <dbReference type="NCBI Taxonomy" id="500633"/>
    <lineage>
        <taxon>Bacteria</taxon>
        <taxon>Bacillati</taxon>
        <taxon>Bacillota</taxon>
        <taxon>Clostridia</taxon>
        <taxon>Peptostreptococcales</taxon>
        <taxon>Peptostreptococcaceae</taxon>
        <taxon>Peptacetobacter</taxon>
    </lineage>
</organism>
<dbReference type="PANTHER" id="PTHR10000">
    <property type="entry name" value="PHOSPHOSERINE PHOSPHATASE"/>
    <property type="match status" value="1"/>
</dbReference>
<dbReference type="SFLD" id="SFLDS00003">
    <property type="entry name" value="Haloacid_Dehalogenase"/>
    <property type="match status" value="1"/>
</dbReference>
<dbReference type="Pfam" id="PF08282">
    <property type="entry name" value="Hydrolase_3"/>
    <property type="match status" value="1"/>
</dbReference>
<dbReference type="InterPro" id="IPR000150">
    <property type="entry name" value="Cof"/>
</dbReference>
<dbReference type="NCBIfam" id="TIGR01484">
    <property type="entry name" value="HAD-SF-IIB"/>
    <property type="match status" value="1"/>
</dbReference>
<dbReference type="Proteomes" id="UP000003178">
    <property type="component" value="Unassembled WGS sequence"/>
</dbReference>
<dbReference type="GO" id="GO:0000287">
    <property type="term" value="F:magnesium ion binding"/>
    <property type="evidence" value="ECO:0007669"/>
    <property type="project" value="TreeGrafter"/>
</dbReference>
<keyword evidence="2" id="KW-1185">Reference proteome</keyword>
<dbReference type="Gene3D" id="3.30.1240.10">
    <property type="match status" value="1"/>
</dbReference>
<dbReference type="eggNOG" id="COG0561">
    <property type="taxonomic scope" value="Bacteria"/>
</dbReference>
<dbReference type="NCBIfam" id="TIGR00099">
    <property type="entry name" value="Cof-subfamily"/>
    <property type="match status" value="1"/>
</dbReference>
<dbReference type="SFLD" id="SFLDG01144">
    <property type="entry name" value="C2.B.4:_PGP_Like"/>
    <property type="match status" value="1"/>
</dbReference>
<name>B6FYN2_PEPHT</name>
<dbReference type="InterPro" id="IPR006379">
    <property type="entry name" value="HAD-SF_hydro_IIB"/>
</dbReference>